<dbReference type="EMBL" id="JACHFE010000008">
    <property type="protein sequence ID" value="MBB5322405.1"/>
    <property type="molecule type" value="Genomic_DNA"/>
</dbReference>
<comment type="catalytic activity">
    <reaction evidence="1">
        <text>2-dehydro-3-deoxy-6-phospho-D-gluconate = D-glyceraldehyde 3-phosphate + pyruvate</text>
        <dbReference type="Rhea" id="RHEA:17089"/>
        <dbReference type="ChEBI" id="CHEBI:15361"/>
        <dbReference type="ChEBI" id="CHEBI:57569"/>
        <dbReference type="ChEBI" id="CHEBI:59776"/>
        <dbReference type="EC" id="4.1.2.14"/>
    </reaction>
</comment>
<evidence type="ECO:0000256" key="6">
    <source>
        <dbReference type="ARBA" id="ARBA00023239"/>
    </source>
</evidence>
<keyword evidence="6 9" id="KW-0456">Lyase</keyword>
<gene>
    <name evidence="9" type="ORF">HNR38_002906</name>
</gene>
<dbReference type="PROSITE" id="PS00159">
    <property type="entry name" value="ALDOLASE_KDPG_KHG_1"/>
    <property type="match status" value="1"/>
</dbReference>
<dbReference type="PANTHER" id="PTHR30246">
    <property type="entry name" value="2-KETO-3-DEOXY-6-PHOSPHOGLUCONATE ALDOLASE"/>
    <property type="match status" value="1"/>
</dbReference>
<dbReference type="EC" id="4.1.2.14" evidence="5"/>
<dbReference type="GO" id="GO:0008675">
    <property type="term" value="F:2-dehydro-3-deoxy-phosphogluconate aldolase activity"/>
    <property type="evidence" value="ECO:0007669"/>
    <property type="project" value="UniProtKB-EC"/>
</dbReference>
<protein>
    <recommendedName>
        <fullName evidence="5">2-dehydro-3-deoxy-phosphogluconate aldolase</fullName>
        <ecNumber evidence="5">4.1.2.14</ecNumber>
    </recommendedName>
</protein>
<evidence type="ECO:0000256" key="8">
    <source>
        <dbReference type="ARBA" id="ARBA00023277"/>
    </source>
</evidence>
<dbReference type="InterPro" id="IPR031338">
    <property type="entry name" value="KDPG/KHG_AS_2"/>
</dbReference>
<dbReference type="InterPro" id="IPR031337">
    <property type="entry name" value="KDPG/KHG_AS_1"/>
</dbReference>
<dbReference type="AlphaFoldDB" id="A0A840UJC1"/>
<dbReference type="NCBIfam" id="NF004325">
    <property type="entry name" value="PRK05718.1"/>
    <property type="match status" value="1"/>
</dbReference>
<dbReference type="InterPro" id="IPR013785">
    <property type="entry name" value="Aldolase_TIM"/>
</dbReference>
<dbReference type="Proteomes" id="UP000591735">
    <property type="component" value="Unassembled WGS sequence"/>
</dbReference>
<evidence type="ECO:0000256" key="4">
    <source>
        <dbReference type="ARBA" id="ARBA00011233"/>
    </source>
</evidence>
<dbReference type="Gene3D" id="3.20.20.70">
    <property type="entry name" value="Aldolase class I"/>
    <property type="match status" value="1"/>
</dbReference>
<evidence type="ECO:0000313" key="10">
    <source>
        <dbReference type="Proteomes" id="UP000591735"/>
    </source>
</evidence>
<dbReference type="PROSITE" id="PS00160">
    <property type="entry name" value="ALDOLASE_KDPG_KHG_2"/>
    <property type="match status" value="1"/>
</dbReference>
<evidence type="ECO:0000256" key="3">
    <source>
        <dbReference type="ARBA" id="ARBA00006906"/>
    </source>
</evidence>
<evidence type="ECO:0000256" key="7">
    <source>
        <dbReference type="ARBA" id="ARBA00023270"/>
    </source>
</evidence>
<proteinExistence type="inferred from homology"/>
<keyword evidence="10" id="KW-1185">Reference proteome</keyword>
<reference evidence="9 10" key="1">
    <citation type="submission" date="2020-08" db="EMBL/GenBank/DDBJ databases">
        <title>Genomic Encyclopedia of Type Strains, Phase IV (KMG-IV): sequencing the most valuable type-strain genomes for metagenomic binning, comparative biology and taxonomic classification.</title>
        <authorList>
            <person name="Goeker M."/>
        </authorList>
    </citation>
    <scope>NUCLEOTIDE SEQUENCE [LARGE SCALE GENOMIC DNA]</scope>
    <source>
        <strain evidence="9 10">DSM 22359</strain>
    </source>
</reference>
<keyword evidence="7" id="KW-0704">Schiff base</keyword>
<sequence>MSHVSAGYRQRVAAVLAASPLIPVLAIRRLEDAVPLCQALYDGGVRVLEITLRTEHGEQAITRVQEAIPDAIVGAGTVTTAEQFRRVTELGAAFVITPGLTGSILNAAVESDTPLLPGVATASELMLGYEKGLRHFKFFPAEVAGGIPALRALAGPFPDVTFCPTGGIRRETAADYLALANVASVGGSWLTPDDLVQQGDWEAISGLARTSLASLGATRNR</sequence>
<dbReference type="PANTHER" id="PTHR30246:SF1">
    <property type="entry name" value="2-DEHYDRO-3-DEOXY-6-PHOSPHOGALACTONATE ALDOLASE-RELATED"/>
    <property type="match status" value="1"/>
</dbReference>
<evidence type="ECO:0000256" key="5">
    <source>
        <dbReference type="ARBA" id="ARBA00013063"/>
    </source>
</evidence>
<dbReference type="InterPro" id="IPR000887">
    <property type="entry name" value="Aldlse_KDPG_KHG"/>
</dbReference>
<dbReference type="RefSeq" id="WP_183705576.1">
    <property type="nucleotide sequence ID" value="NZ_JACHFE010000008.1"/>
</dbReference>
<dbReference type="SUPFAM" id="SSF51569">
    <property type="entry name" value="Aldolase"/>
    <property type="match status" value="1"/>
</dbReference>
<comment type="similarity">
    <text evidence="3">Belongs to the KHG/KDPG aldolase family.</text>
</comment>
<evidence type="ECO:0000256" key="2">
    <source>
        <dbReference type="ARBA" id="ARBA00004736"/>
    </source>
</evidence>
<accession>A0A840UJC1</accession>
<comment type="caution">
    <text evidence="9">The sequence shown here is derived from an EMBL/GenBank/DDBJ whole genome shotgun (WGS) entry which is preliminary data.</text>
</comment>
<dbReference type="Pfam" id="PF01081">
    <property type="entry name" value="Aldolase"/>
    <property type="match status" value="1"/>
</dbReference>
<comment type="subunit">
    <text evidence="4">Homotrimer.</text>
</comment>
<evidence type="ECO:0000313" key="9">
    <source>
        <dbReference type="EMBL" id="MBB5322405.1"/>
    </source>
</evidence>
<organism evidence="9 10">
    <name type="scientific">Marinobacter oulmenensis</name>
    <dbReference type="NCBI Taxonomy" id="643747"/>
    <lineage>
        <taxon>Bacteria</taxon>
        <taxon>Pseudomonadati</taxon>
        <taxon>Pseudomonadota</taxon>
        <taxon>Gammaproteobacteria</taxon>
        <taxon>Pseudomonadales</taxon>
        <taxon>Marinobacteraceae</taxon>
        <taxon>Marinobacter</taxon>
    </lineage>
</organism>
<dbReference type="CDD" id="cd00452">
    <property type="entry name" value="KDPG_aldolase"/>
    <property type="match status" value="1"/>
</dbReference>
<evidence type="ECO:0000256" key="1">
    <source>
        <dbReference type="ARBA" id="ARBA00000654"/>
    </source>
</evidence>
<comment type="pathway">
    <text evidence="2">Carbohydrate acid metabolism; 2-dehydro-3-deoxy-D-gluconate degradation; D-glyceraldehyde 3-phosphate and pyruvate from 2-dehydro-3-deoxy-D-gluconate: step 2/2.</text>
</comment>
<name>A0A840UJC1_9GAMM</name>
<keyword evidence="8" id="KW-0119">Carbohydrate metabolism</keyword>
<dbReference type="NCBIfam" id="TIGR01182">
    <property type="entry name" value="eda"/>
    <property type="match status" value="1"/>
</dbReference>